<dbReference type="Pfam" id="PF00398">
    <property type="entry name" value="RrnaAD"/>
    <property type="match status" value="1"/>
</dbReference>
<dbReference type="NCBIfam" id="TIGR00755">
    <property type="entry name" value="ksgA"/>
    <property type="match status" value="1"/>
</dbReference>
<keyword evidence="4 9" id="KW-0808">Transferase</keyword>
<dbReference type="CDD" id="cd02440">
    <property type="entry name" value="AdoMet_MTases"/>
    <property type="match status" value="1"/>
</dbReference>
<evidence type="ECO:0000256" key="6">
    <source>
        <dbReference type="ARBA" id="ARBA00022884"/>
    </source>
</evidence>
<feature type="domain" description="Ribosomal RNA adenine methylase transferase N-terminal" evidence="11">
    <location>
        <begin position="41"/>
        <end position="210"/>
    </location>
</feature>
<evidence type="ECO:0000313" key="12">
    <source>
        <dbReference type="EMBL" id="KXN67472.1"/>
    </source>
</evidence>
<dbReference type="Gene3D" id="1.10.8.480">
    <property type="match status" value="1"/>
</dbReference>
<dbReference type="EC" id="2.1.1.-" evidence="10"/>
<evidence type="ECO:0000256" key="1">
    <source>
        <dbReference type="ARBA" id="ARBA00002977"/>
    </source>
</evidence>
<dbReference type="GO" id="GO:0000462">
    <property type="term" value="P:maturation of SSU-rRNA from tricistronic rRNA transcript (SSU-rRNA, 5.8S rRNA, LSU-rRNA)"/>
    <property type="evidence" value="ECO:0007669"/>
    <property type="project" value="EnsemblFungi"/>
</dbReference>
<protein>
    <recommendedName>
        <fullName evidence="10">rRNA adenine N(6)-methyltransferase</fullName>
        <ecNumber evidence="10">2.1.1.-</ecNumber>
    </recommendedName>
</protein>
<dbReference type="Proteomes" id="UP000070444">
    <property type="component" value="Unassembled WGS sequence"/>
</dbReference>
<dbReference type="InterPro" id="IPR011530">
    <property type="entry name" value="rRNA_adenine_dimethylase"/>
</dbReference>
<dbReference type="PROSITE" id="PS01131">
    <property type="entry name" value="RRNA_A_DIMETH"/>
    <property type="match status" value="1"/>
</dbReference>
<feature type="binding site" evidence="9">
    <location>
        <position position="61"/>
    </location>
    <ligand>
        <name>S-adenosyl-L-methionine</name>
        <dbReference type="ChEBI" id="CHEBI:59789"/>
    </ligand>
</feature>
<dbReference type="PANTHER" id="PTHR11727">
    <property type="entry name" value="DIMETHYLADENOSINE TRANSFERASE"/>
    <property type="match status" value="1"/>
</dbReference>
<gene>
    <name evidence="12" type="ORF">CONCODRAFT_80132</name>
</gene>
<sequence length="309" mass="34643">MGKIIKGKASAAPKSTQNQVRAANPLFNKDLGQHILKNPMVAQGIVDKAGIKPTDTVVEIGPGTGNLTVRILEKAKKVIALEADTRMAAELTKRVQGTPEHRKLEIRVGDAMKQDFPYFDVCISNTPYQISSPLVFKLLATRPLFRCAVLMFQREFALRLVAKPGDTLYCRLSVNAQLYSKIDHIMKVGKNNFRPPPNVESSVVRIEPLNPPPPIDFNEWDGMVRIIFLRKNKTLASNFKTTTVLEMIENNYKTWCTINNRMIEDLDIKAKVLGVLEKVGMSEFRGSKMDLNALLRLLAAFHDEGIHFA</sequence>
<dbReference type="PANTHER" id="PTHR11727:SF7">
    <property type="entry name" value="DIMETHYLADENOSINE TRANSFERASE-RELATED"/>
    <property type="match status" value="1"/>
</dbReference>
<keyword evidence="6 9" id="KW-0694">RNA-binding</keyword>
<feature type="binding site" evidence="9">
    <location>
        <position position="125"/>
    </location>
    <ligand>
        <name>S-adenosyl-L-methionine</name>
        <dbReference type="ChEBI" id="CHEBI:59789"/>
    </ligand>
</feature>
<dbReference type="GO" id="GO:0030688">
    <property type="term" value="C:preribosome, small subunit precursor"/>
    <property type="evidence" value="ECO:0007669"/>
    <property type="project" value="EnsemblFungi"/>
</dbReference>
<feature type="binding site" evidence="9">
    <location>
        <position position="110"/>
    </location>
    <ligand>
        <name>S-adenosyl-L-methionine</name>
        <dbReference type="ChEBI" id="CHEBI:59789"/>
    </ligand>
</feature>
<keyword evidence="2 10" id="KW-0698">rRNA processing</keyword>
<evidence type="ECO:0000256" key="2">
    <source>
        <dbReference type="ARBA" id="ARBA00022552"/>
    </source>
</evidence>
<dbReference type="SMART" id="SM00650">
    <property type="entry name" value="rADc"/>
    <property type="match status" value="1"/>
</dbReference>
<dbReference type="FunFam" id="3.40.50.150:FF:000007">
    <property type="entry name" value="rRNA adenine N(6)-methyltransferase"/>
    <property type="match status" value="1"/>
</dbReference>
<dbReference type="EMBL" id="KQ964634">
    <property type="protein sequence ID" value="KXN67472.1"/>
    <property type="molecule type" value="Genomic_DNA"/>
</dbReference>
<dbReference type="GO" id="GO:0052909">
    <property type="term" value="F:18S rRNA (adenine(1779)-N(6)/adenine(1780)-N(6))-dimethyltransferase activity"/>
    <property type="evidence" value="ECO:0007669"/>
    <property type="project" value="UniProtKB-EC"/>
</dbReference>
<comment type="function">
    <text evidence="1">Specifically dimethylates two adjacent adenosines in the loop of a conserved hairpin near the 3'-end of 18S rRNA in the 40S particle.</text>
</comment>
<dbReference type="OrthoDB" id="74991at2759"/>
<evidence type="ECO:0000256" key="8">
    <source>
        <dbReference type="ARBA" id="ARBA00061109"/>
    </source>
</evidence>
<evidence type="ECO:0000256" key="4">
    <source>
        <dbReference type="ARBA" id="ARBA00022679"/>
    </source>
</evidence>
<dbReference type="GO" id="GO:0003723">
    <property type="term" value="F:RNA binding"/>
    <property type="evidence" value="ECO:0007669"/>
    <property type="project" value="UniProtKB-UniRule"/>
</dbReference>
<dbReference type="PROSITE" id="PS51689">
    <property type="entry name" value="SAM_RNA_A_N6_MT"/>
    <property type="match status" value="1"/>
</dbReference>
<evidence type="ECO:0000256" key="5">
    <source>
        <dbReference type="ARBA" id="ARBA00022691"/>
    </source>
</evidence>
<dbReference type="AlphaFoldDB" id="A0A137NXQ5"/>
<evidence type="ECO:0000256" key="3">
    <source>
        <dbReference type="ARBA" id="ARBA00022603"/>
    </source>
</evidence>
<feature type="binding site" evidence="9">
    <location>
        <position position="34"/>
    </location>
    <ligand>
        <name>S-adenosyl-L-methionine</name>
        <dbReference type="ChEBI" id="CHEBI:59789"/>
    </ligand>
</feature>
<feature type="binding site" evidence="9">
    <location>
        <position position="82"/>
    </location>
    <ligand>
        <name>S-adenosyl-L-methionine</name>
        <dbReference type="ChEBI" id="CHEBI:59789"/>
    </ligand>
</feature>
<dbReference type="OMA" id="GMFQKEV"/>
<keyword evidence="13" id="KW-1185">Reference proteome</keyword>
<dbReference type="InterPro" id="IPR020598">
    <property type="entry name" value="rRNA_Ade_methylase_Trfase_N"/>
</dbReference>
<reference evidence="12 13" key="1">
    <citation type="journal article" date="2015" name="Genome Biol. Evol.">
        <title>Phylogenomic analyses indicate that early fungi evolved digesting cell walls of algal ancestors of land plants.</title>
        <authorList>
            <person name="Chang Y."/>
            <person name="Wang S."/>
            <person name="Sekimoto S."/>
            <person name="Aerts A.L."/>
            <person name="Choi C."/>
            <person name="Clum A."/>
            <person name="LaButti K.M."/>
            <person name="Lindquist E.A."/>
            <person name="Yee Ngan C."/>
            <person name="Ohm R.A."/>
            <person name="Salamov A.A."/>
            <person name="Grigoriev I.V."/>
            <person name="Spatafora J.W."/>
            <person name="Berbee M.L."/>
        </authorList>
    </citation>
    <scope>NUCLEOTIDE SEQUENCE [LARGE SCALE GENOMIC DNA]</scope>
    <source>
        <strain evidence="12 13">NRRL 28638</strain>
    </source>
</reference>
<evidence type="ECO:0000256" key="10">
    <source>
        <dbReference type="RuleBase" id="RU362106"/>
    </source>
</evidence>
<evidence type="ECO:0000256" key="7">
    <source>
        <dbReference type="ARBA" id="ARBA00049478"/>
    </source>
</evidence>
<organism evidence="12 13">
    <name type="scientific">Conidiobolus coronatus (strain ATCC 28846 / CBS 209.66 / NRRL 28638)</name>
    <name type="common">Delacroixia coronata</name>
    <dbReference type="NCBI Taxonomy" id="796925"/>
    <lineage>
        <taxon>Eukaryota</taxon>
        <taxon>Fungi</taxon>
        <taxon>Fungi incertae sedis</taxon>
        <taxon>Zoopagomycota</taxon>
        <taxon>Entomophthoromycotina</taxon>
        <taxon>Entomophthoromycetes</taxon>
        <taxon>Entomophthorales</taxon>
        <taxon>Ancylistaceae</taxon>
        <taxon>Conidiobolus</taxon>
    </lineage>
</organism>
<dbReference type="Gene3D" id="3.40.50.150">
    <property type="entry name" value="Vaccinia Virus protein VP39"/>
    <property type="match status" value="1"/>
</dbReference>
<keyword evidence="5 9" id="KW-0949">S-adenosyl-L-methionine</keyword>
<comment type="catalytic activity">
    <reaction evidence="7">
        <text>adenosine(1779)/adenosine(1780) in 18S rRNA + 4 S-adenosyl-L-methionine = N(6)-dimethyladenosine(1779)/N(6)-dimethyladenosine(1780) in 18S rRNA + 4 S-adenosyl-L-homocysteine + 4 H(+)</text>
        <dbReference type="Rhea" id="RHEA:42780"/>
        <dbReference type="Rhea" id="RHEA-COMP:10234"/>
        <dbReference type="Rhea" id="RHEA-COMP:10236"/>
        <dbReference type="ChEBI" id="CHEBI:15378"/>
        <dbReference type="ChEBI" id="CHEBI:57856"/>
        <dbReference type="ChEBI" id="CHEBI:59789"/>
        <dbReference type="ChEBI" id="CHEBI:74411"/>
        <dbReference type="ChEBI" id="CHEBI:74493"/>
        <dbReference type="EC" id="2.1.1.183"/>
    </reaction>
</comment>
<comment type="similarity">
    <text evidence="8 9 10">Belongs to the class I-like SAM-binding methyltransferase superfamily. rRNA adenine N(6)-methyltransferase family.</text>
</comment>
<keyword evidence="3 9" id="KW-0489">Methyltransferase</keyword>
<name>A0A137NXQ5_CONC2</name>
<evidence type="ECO:0000313" key="13">
    <source>
        <dbReference type="Proteomes" id="UP000070444"/>
    </source>
</evidence>
<evidence type="ECO:0000256" key="9">
    <source>
        <dbReference type="PROSITE-ProRule" id="PRU01026"/>
    </source>
</evidence>
<evidence type="ECO:0000259" key="11">
    <source>
        <dbReference type="SMART" id="SM00650"/>
    </source>
</evidence>
<dbReference type="InterPro" id="IPR020596">
    <property type="entry name" value="rRNA_Ade_Mease_Trfase_CS"/>
</dbReference>
<accession>A0A137NXQ5</accession>
<dbReference type="SUPFAM" id="SSF53335">
    <property type="entry name" value="S-adenosyl-L-methionine-dependent methyltransferases"/>
    <property type="match status" value="1"/>
</dbReference>
<proteinExistence type="inferred from homology"/>
<dbReference type="STRING" id="796925.A0A137NXQ5"/>
<dbReference type="InterPro" id="IPR029063">
    <property type="entry name" value="SAM-dependent_MTases_sf"/>
</dbReference>
<feature type="binding site" evidence="9">
    <location>
        <position position="36"/>
    </location>
    <ligand>
        <name>S-adenosyl-L-methionine</name>
        <dbReference type="ChEBI" id="CHEBI:59789"/>
    </ligand>
</feature>
<dbReference type="InterPro" id="IPR001737">
    <property type="entry name" value="KsgA/Erm"/>
</dbReference>